<organism evidence="1 2">
    <name type="scientific">Citrobacter meridianamericanus</name>
    <dbReference type="NCBI Taxonomy" id="2894201"/>
    <lineage>
        <taxon>Bacteria</taxon>
        <taxon>Pseudomonadati</taxon>
        <taxon>Pseudomonadota</taxon>
        <taxon>Gammaproteobacteria</taxon>
        <taxon>Enterobacterales</taxon>
        <taxon>Enterobacteriaceae</taxon>
        <taxon>Citrobacter</taxon>
    </lineage>
</organism>
<sequence length="297" mass="34758">MSDIILLSSNDYRNDDELKNLLTVPYTFLDAAHPSLTKEQRKRVLKEKYHNKLISDGLETGLLELNRNGELIYRSKQSESVFKGFVFEALLVRLCNDNMETIGKAAYQWCTERQRVRSDLLNKIKAFGRGFITTRQSLPQLYNITHRFDVQFYYMNEQHSEPEVETIVNTRIEAGIQVKAITCNEQSEIIDKILNNTYAHVLTCLRHNDGIHSYNKCMRLIRDMYSRSLIDRNQRVYLESRIYCPEQLSIRQPWIDDYSEYVSDWYRGYSKPDGPISDAQGSEIKGYKNENSILVPV</sequence>
<name>A0ABT1B9L5_9ENTR</name>
<dbReference type="Proteomes" id="UP001139290">
    <property type="component" value="Unassembled WGS sequence"/>
</dbReference>
<reference evidence="1" key="1">
    <citation type="submission" date="2021-11" db="EMBL/GenBank/DDBJ databases">
        <title>Citrobacter meridianamericanus sp. nov. isolated from soil.</title>
        <authorList>
            <person name="Furlan J.P.R."/>
            <person name="Stehling E.G."/>
        </authorList>
    </citation>
    <scope>NUCLEOTIDE SEQUENCE</scope>
    <source>
        <strain evidence="1">BR102</strain>
    </source>
</reference>
<proteinExistence type="predicted"/>
<protein>
    <submittedName>
        <fullName evidence="1">Uncharacterized protein</fullName>
    </submittedName>
</protein>
<dbReference type="RefSeq" id="WP_252838460.1">
    <property type="nucleotide sequence ID" value="NZ_JAJJVQ010000004.1"/>
</dbReference>
<comment type="caution">
    <text evidence="1">The sequence shown here is derived from an EMBL/GenBank/DDBJ whole genome shotgun (WGS) entry which is preliminary data.</text>
</comment>
<dbReference type="EMBL" id="JAJJVQ010000004">
    <property type="protein sequence ID" value="MCO5782338.1"/>
    <property type="molecule type" value="Genomic_DNA"/>
</dbReference>
<evidence type="ECO:0000313" key="1">
    <source>
        <dbReference type="EMBL" id="MCO5782338.1"/>
    </source>
</evidence>
<accession>A0ABT1B9L5</accession>
<evidence type="ECO:0000313" key="2">
    <source>
        <dbReference type="Proteomes" id="UP001139290"/>
    </source>
</evidence>
<gene>
    <name evidence="1" type="ORF">LOD26_13525</name>
</gene>
<keyword evidence="2" id="KW-1185">Reference proteome</keyword>